<evidence type="ECO:0000256" key="6">
    <source>
        <dbReference type="ARBA" id="ARBA00023012"/>
    </source>
</evidence>
<dbReference type="InterPro" id="IPR036890">
    <property type="entry name" value="HATPase_C_sf"/>
</dbReference>
<sequence length="420" mass="45888">MTSISPVRLFVALSFIVGGAILASLLSQSGQQLMIVIATGALALFTVSQAPPVAPLPDPATLDRQRDQILNQGRWEAYREMIDPITDPILLVQNARVAAANPAATKILGNHILGEDVRIAIRHPAAADRLANPDAKHSGEPILLVGVGSADQRWELRIHALRQGLKLVQMSDRSSRHAAERMRTDFVANASHELRTPLAAIKGFLETLEDPKAGKDDATRARFLKIMYDEADRMQRLIEDLMSLSRIEAEKFELPSDKIDISHLVSEARDFFINNRGKKDKDIKVTLPTDIPRIYGDHAQLAQVLNNLLSNAFKYGRKGAPVRIDVAPNRAGTMLCLSVSDEGDGIAPEHIPRLTERFYRVDKGRSKSIGGTGLGLAIVKHISERHGGRMEITSEVGKGTTVSVLLPIATKAPTRTDTAS</sequence>
<dbReference type="InterPro" id="IPR036097">
    <property type="entry name" value="HisK_dim/P_sf"/>
</dbReference>
<proteinExistence type="predicted"/>
<dbReference type="Gene3D" id="1.10.287.130">
    <property type="match status" value="1"/>
</dbReference>
<dbReference type="Pfam" id="PF02518">
    <property type="entry name" value="HATPase_c"/>
    <property type="match status" value="1"/>
</dbReference>
<dbReference type="PROSITE" id="PS50109">
    <property type="entry name" value="HIS_KIN"/>
    <property type="match status" value="1"/>
</dbReference>
<keyword evidence="4" id="KW-0808">Transferase</keyword>
<keyword evidence="7" id="KW-1133">Transmembrane helix</keyword>
<dbReference type="PANTHER" id="PTHR45453">
    <property type="entry name" value="PHOSPHATE REGULON SENSOR PROTEIN PHOR"/>
    <property type="match status" value="1"/>
</dbReference>
<keyword evidence="3" id="KW-0597">Phosphoprotein</keyword>
<comment type="caution">
    <text evidence="9">The sequence shown here is derived from an EMBL/GenBank/DDBJ whole genome shotgun (WGS) entry which is preliminary data.</text>
</comment>
<evidence type="ECO:0000256" key="5">
    <source>
        <dbReference type="ARBA" id="ARBA00022777"/>
    </source>
</evidence>
<evidence type="ECO:0000256" key="2">
    <source>
        <dbReference type="ARBA" id="ARBA00012438"/>
    </source>
</evidence>
<reference evidence="9 10" key="1">
    <citation type="submission" date="2020-06" db="EMBL/GenBank/DDBJ databases">
        <authorList>
            <person name="Kim S.-J."/>
            <person name="Park S.-J."/>
        </authorList>
    </citation>
    <scope>NUCLEOTIDE SEQUENCE [LARGE SCALE GENOMIC DNA]</scope>
    <source>
        <strain evidence="9 10">SW-151</strain>
    </source>
</reference>
<dbReference type="Gene3D" id="3.30.565.10">
    <property type="entry name" value="Histidine kinase-like ATPase, C-terminal domain"/>
    <property type="match status" value="1"/>
</dbReference>
<gene>
    <name evidence="9" type="ORF">HUO14_08515</name>
</gene>
<dbReference type="PRINTS" id="PR00344">
    <property type="entry name" value="BCTRLSENSOR"/>
</dbReference>
<dbReference type="InterPro" id="IPR005467">
    <property type="entry name" value="His_kinase_dom"/>
</dbReference>
<keyword evidence="7" id="KW-0472">Membrane</keyword>
<dbReference type="InterPro" id="IPR004358">
    <property type="entry name" value="Sig_transdc_His_kin-like_C"/>
</dbReference>
<feature type="domain" description="Histidine kinase" evidence="8">
    <location>
        <begin position="189"/>
        <end position="410"/>
    </location>
</feature>
<protein>
    <recommendedName>
        <fullName evidence="2">histidine kinase</fullName>
        <ecNumber evidence="2">2.7.13.3</ecNumber>
    </recommendedName>
</protein>
<dbReference type="Pfam" id="PF00512">
    <property type="entry name" value="HisKA"/>
    <property type="match status" value="1"/>
</dbReference>
<evidence type="ECO:0000256" key="4">
    <source>
        <dbReference type="ARBA" id="ARBA00022679"/>
    </source>
</evidence>
<feature type="transmembrane region" description="Helical" evidence="7">
    <location>
        <begin position="6"/>
        <end position="26"/>
    </location>
</feature>
<dbReference type="PANTHER" id="PTHR45453:SF1">
    <property type="entry name" value="PHOSPHATE REGULON SENSOR PROTEIN PHOR"/>
    <property type="match status" value="1"/>
</dbReference>
<comment type="catalytic activity">
    <reaction evidence="1">
        <text>ATP + protein L-histidine = ADP + protein N-phospho-L-histidine.</text>
        <dbReference type="EC" id="2.7.13.3"/>
    </reaction>
</comment>
<dbReference type="InterPro" id="IPR003594">
    <property type="entry name" value="HATPase_dom"/>
</dbReference>
<keyword evidence="10" id="KW-1185">Reference proteome</keyword>
<evidence type="ECO:0000313" key="9">
    <source>
        <dbReference type="EMBL" id="NVD27943.1"/>
    </source>
</evidence>
<dbReference type="RefSeq" id="WP_176279414.1">
    <property type="nucleotide sequence ID" value="NZ_JABWMH010000002.1"/>
</dbReference>
<keyword evidence="7" id="KW-0812">Transmembrane</keyword>
<evidence type="ECO:0000256" key="3">
    <source>
        <dbReference type="ARBA" id="ARBA00022553"/>
    </source>
</evidence>
<dbReference type="CDD" id="cd00082">
    <property type="entry name" value="HisKA"/>
    <property type="match status" value="1"/>
</dbReference>
<dbReference type="Proteomes" id="UP000652427">
    <property type="component" value="Unassembled WGS sequence"/>
</dbReference>
<dbReference type="SMART" id="SM00387">
    <property type="entry name" value="HATPase_c"/>
    <property type="match status" value="1"/>
</dbReference>
<evidence type="ECO:0000313" key="10">
    <source>
        <dbReference type="Proteomes" id="UP000652427"/>
    </source>
</evidence>
<accession>A0ABX2N2V4</accession>
<keyword evidence="6" id="KW-0902">Two-component regulatory system</keyword>
<evidence type="ECO:0000259" key="8">
    <source>
        <dbReference type="PROSITE" id="PS50109"/>
    </source>
</evidence>
<keyword evidence="5" id="KW-0418">Kinase</keyword>
<dbReference type="EMBL" id="JABWMH010000002">
    <property type="protein sequence ID" value="NVD27943.1"/>
    <property type="molecule type" value="Genomic_DNA"/>
</dbReference>
<dbReference type="SUPFAM" id="SSF55874">
    <property type="entry name" value="ATPase domain of HSP90 chaperone/DNA topoisomerase II/histidine kinase"/>
    <property type="match status" value="1"/>
</dbReference>
<feature type="transmembrane region" description="Helical" evidence="7">
    <location>
        <begin position="33"/>
        <end position="51"/>
    </location>
</feature>
<organism evidence="9 10">
    <name type="scientific">Parasphingorhabdus flavimaris</name>
    <dbReference type="NCBI Taxonomy" id="266812"/>
    <lineage>
        <taxon>Bacteria</taxon>
        <taxon>Pseudomonadati</taxon>
        <taxon>Pseudomonadota</taxon>
        <taxon>Alphaproteobacteria</taxon>
        <taxon>Sphingomonadales</taxon>
        <taxon>Sphingomonadaceae</taxon>
        <taxon>Parasphingorhabdus</taxon>
    </lineage>
</organism>
<dbReference type="InterPro" id="IPR003661">
    <property type="entry name" value="HisK_dim/P_dom"/>
</dbReference>
<dbReference type="SMART" id="SM00388">
    <property type="entry name" value="HisKA"/>
    <property type="match status" value="1"/>
</dbReference>
<name>A0ABX2N2V4_9SPHN</name>
<dbReference type="SUPFAM" id="SSF47384">
    <property type="entry name" value="Homodimeric domain of signal transducing histidine kinase"/>
    <property type="match status" value="1"/>
</dbReference>
<dbReference type="CDD" id="cd00075">
    <property type="entry name" value="HATPase"/>
    <property type="match status" value="1"/>
</dbReference>
<dbReference type="InterPro" id="IPR050351">
    <property type="entry name" value="BphY/WalK/GraS-like"/>
</dbReference>
<evidence type="ECO:0000256" key="7">
    <source>
        <dbReference type="SAM" id="Phobius"/>
    </source>
</evidence>
<evidence type="ECO:0000256" key="1">
    <source>
        <dbReference type="ARBA" id="ARBA00000085"/>
    </source>
</evidence>
<dbReference type="EC" id="2.7.13.3" evidence="2"/>